<dbReference type="STRING" id="391595.RLO149_c031020"/>
<dbReference type="AlphaFoldDB" id="F7ZIZ8"/>
<protein>
    <submittedName>
        <fullName evidence="2">Uncharacterized protein</fullName>
    </submittedName>
</protein>
<dbReference type="eggNOG" id="ENOG5030N60">
    <property type="taxonomic scope" value="Bacteria"/>
</dbReference>
<dbReference type="HOGENOM" id="CLU_2452713_0_0_5"/>
<keyword evidence="1" id="KW-0812">Transmembrane</keyword>
<gene>
    <name evidence="2" type="ordered locus">RLO149_c031020</name>
</gene>
<dbReference type="RefSeq" id="WP_013962968.1">
    <property type="nucleotide sequence ID" value="NC_015730.1"/>
</dbReference>
<proteinExistence type="predicted"/>
<reference evidence="2 3" key="1">
    <citation type="journal article" date="2011" name="BMC Genomics">
        <title>Comparative genome analysis and genome-guided physiological analysis of Roseobacter litoralis.</title>
        <authorList>
            <person name="Kalhoefer D."/>
            <person name="Thole S."/>
            <person name="Voget S."/>
            <person name="Lehmann R."/>
            <person name="Liesegang H."/>
            <person name="Wollher A."/>
            <person name="Daniel R."/>
            <person name="Simon M."/>
            <person name="Brinkhoff T."/>
        </authorList>
    </citation>
    <scope>NUCLEOTIDE SEQUENCE [LARGE SCALE GENOMIC DNA]</scope>
    <source>
        <strain evidence="3">ATCC 49566 / DSM 6996 / JCM 21268 / NBRC 15278 / OCh 149</strain>
    </source>
</reference>
<organism evidence="2 3">
    <name type="scientific">Roseobacter litoralis (strain ATCC 49566 / DSM 6996 / JCM 21268 / NBRC 15278 / OCh 149)</name>
    <dbReference type="NCBI Taxonomy" id="391595"/>
    <lineage>
        <taxon>Bacteria</taxon>
        <taxon>Pseudomonadati</taxon>
        <taxon>Pseudomonadota</taxon>
        <taxon>Alphaproteobacteria</taxon>
        <taxon>Rhodobacterales</taxon>
        <taxon>Roseobacteraceae</taxon>
        <taxon>Roseobacter</taxon>
    </lineage>
</organism>
<feature type="transmembrane region" description="Helical" evidence="1">
    <location>
        <begin position="20"/>
        <end position="47"/>
    </location>
</feature>
<keyword evidence="1" id="KW-1133">Transmembrane helix</keyword>
<accession>F7ZIZ8</accession>
<dbReference type="OrthoDB" id="9942632at2"/>
<sequence length="91" mass="9569">MTTQSSTPPEPPASPLLKPVLRFIAFCIETPATAAVRIAAVMTLLALLIHTKAIILGASATGTGFAVLYATSAWGVALYLRAQERGRNDDT</sequence>
<dbReference type="EMBL" id="CP002623">
    <property type="protein sequence ID" value="AEI95058.1"/>
    <property type="molecule type" value="Genomic_DNA"/>
</dbReference>
<feature type="transmembrane region" description="Helical" evidence="1">
    <location>
        <begin position="54"/>
        <end position="80"/>
    </location>
</feature>
<evidence type="ECO:0000313" key="3">
    <source>
        <dbReference type="Proteomes" id="UP000001353"/>
    </source>
</evidence>
<dbReference type="Proteomes" id="UP000001353">
    <property type="component" value="Chromosome"/>
</dbReference>
<dbReference type="KEGG" id="rli:RLO149_c031020"/>
<keyword evidence="1" id="KW-0472">Membrane</keyword>
<name>F7ZIZ8_ROSLO</name>
<keyword evidence="3" id="KW-1185">Reference proteome</keyword>
<evidence type="ECO:0000256" key="1">
    <source>
        <dbReference type="SAM" id="Phobius"/>
    </source>
</evidence>
<evidence type="ECO:0000313" key="2">
    <source>
        <dbReference type="EMBL" id="AEI95058.1"/>
    </source>
</evidence>